<dbReference type="GO" id="GO:0006310">
    <property type="term" value="P:DNA recombination"/>
    <property type="evidence" value="ECO:0007669"/>
    <property type="project" value="UniProtKB-KW"/>
</dbReference>
<sequence>MRDALEVMLGTGMRPGEALAFRPVDVRDGKSGMVIEICGTLVYEQGKGTFRQDHPKTHASRRRIPVAGFAAEVIRRRLEEMGPGDQENTVFHNRRGGVLSMYNFRCTFRAFLELADLQDSGISPRWYRRTVATIIAREHGLDAAATHLGHTSSAITEGFYVEPDVTVRHEVMLAVQATGRAEAPDFSVLLQGLDEEQEDVLDRLEEDEPKDGSTAEADAA</sequence>
<dbReference type="GO" id="GO:0015074">
    <property type="term" value="P:DNA integration"/>
    <property type="evidence" value="ECO:0007669"/>
    <property type="project" value="InterPro"/>
</dbReference>
<keyword evidence="1" id="KW-0233">DNA recombination</keyword>
<dbReference type="Proteomes" id="UP000564496">
    <property type="component" value="Unassembled WGS sequence"/>
</dbReference>
<feature type="compositionally biased region" description="Acidic residues" evidence="2">
    <location>
        <begin position="198"/>
        <end position="209"/>
    </location>
</feature>
<evidence type="ECO:0000259" key="3">
    <source>
        <dbReference type="PROSITE" id="PS51898"/>
    </source>
</evidence>
<dbReference type="EMBL" id="JACBZR010000001">
    <property type="protein sequence ID" value="NYI78918.1"/>
    <property type="molecule type" value="Genomic_DNA"/>
</dbReference>
<dbReference type="AlphaFoldDB" id="A0A7Z0ITK7"/>
<dbReference type="RefSeq" id="WP_179659221.1">
    <property type="nucleotide sequence ID" value="NZ_JACBZR010000001.1"/>
</dbReference>
<dbReference type="Pfam" id="PF00589">
    <property type="entry name" value="Phage_integrase"/>
    <property type="match status" value="1"/>
</dbReference>
<dbReference type="SUPFAM" id="SSF56349">
    <property type="entry name" value="DNA breaking-rejoining enzymes"/>
    <property type="match status" value="1"/>
</dbReference>
<keyword evidence="5" id="KW-1185">Reference proteome</keyword>
<dbReference type="InterPro" id="IPR011010">
    <property type="entry name" value="DNA_brk_join_enz"/>
</dbReference>
<dbReference type="PROSITE" id="PS51898">
    <property type="entry name" value="TYR_RECOMBINASE"/>
    <property type="match status" value="1"/>
</dbReference>
<evidence type="ECO:0000313" key="4">
    <source>
        <dbReference type="EMBL" id="NYI78918.1"/>
    </source>
</evidence>
<comment type="caution">
    <text evidence="4">The sequence shown here is derived from an EMBL/GenBank/DDBJ whole genome shotgun (WGS) entry which is preliminary data.</text>
</comment>
<protein>
    <submittedName>
        <fullName evidence="4">Integrase</fullName>
    </submittedName>
</protein>
<evidence type="ECO:0000256" key="2">
    <source>
        <dbReference type="SAM" id="MobiDB-lite"/>
    </source>
</evidence>
<feature type="domain" description="Tyr recombinase" evidence="3">
    <location>
        <begin position="1"/>
        <end position="173"/>
    </location>
</feature>
<proteinExistence type="predicted"/>
<reference evidence="4 5" key="1">
    <citation type="submission" date="2020-07" db="EMBL/GenBank/DDBJ databases">
        <title>Sequencing the genomes of 1000 actinobacteria strains.</title>
        <authorList>
            <person name="Klenk H.-P."/>
        </authorList>
    </citation>
    <scope>NUCLEOTIDE SEQUENCE [LARGE SCALE GENOMIC DNA]</scope>
    <source>
        <strain evidence="4 5">DSM 26487</strain>
    </source>
</reference>
<name>A0A7Z0ITK7_9ACTN</name>
<dbReference type="InterPro" id="IPR013762">
    <property type="entry name" value="Integrase-like_cat_sf"/>
</dbReference>
<dbReference type="Gene3D" id="1.10.443.10">
    <property type="entry name" value="Intergrase catalytic core"/>
    <property type="match status" value="1"/>
</dbReference>
<feature type="region of interest" description="Disordered" evidence="2">
    <location>
        <begin position="198"/>
        <end position="220"/>
    </location>
</feature>
<evidence type="ECO:0000313" key="5">
    <source>
        <dbReference type="Proteomes" id="UP000564496"/>
    </source>
</evidence>
<dbReference type="GO" id="GO:0003677">
    <property type="term" value="F:DNA binding"/>
    <property type="evidence" value="ECO:0007669"/>
    <property type="project" value="InterPro"/>
</dbReference>
<organism evidence="4 5">
    <name type="scientific">Nocardioides panzhihuensis</name>
    <dbReference type="NCBI Taxonomy" id="860243"/>
    <lineage>
        <taxon>Bacteria</taxon>
        <taxon>Bacillati</taxon>
        <taxon>Actinomycetota</taxon>
        <taxon>Actinomycetes</taxon>
        <taxon>Propionibacteriales</taxon>
        <taxon>Nocardioidaceae</taxon>
        <taxon>Nocardioides</taxon>
    </lineage>
</organism>
<gene>
    <name evidence="4" type="ORF">BJ988_003566</name>
</gene>
<accession>A0A7Z0ITK7</accession>
<dbReference type="InterPro" id="IPR002104">
    <property type="entry name" value="Integrase_catalytic"/>
</dbReference>
<evidence type="ECO:0000256" key="1">
    <source>
        <dbReference type="ARBA" id="ARBA00023172"/>
    </source>
</evidence>